<dbReference type="EMBL" id="CP091957">
    <property type="protein sequence ID" value="UOG57507.1"/>
    <property type="molecule type" value="Genomic_DNA"/>
</dbReference>
<evidence type="ECO:0000313" key="2">
    <source>
        <dbReference type="Proteomes" id="UP000829829"/>
    </source>
</evidence>
<dbReference type="RefSeq" id="WP_243815772.1">
    <property type="nucleotide sequence ID" value="NZ_CP091957.1"/>
</dbReference>
<dbReference type="Proteomes" id="UP000829829">
    <property type="component" value="Chromosome 1"/>
</dbReference>
<protein>
    <submittedName>
        <fullName evidence="1">Uncharacterized protein</fullName>
    </submittedName>
</protein>
<organism evidence="1 2">
    <name type="scientific">Leptospira noguchii</name>
    <dbReference type="NCBI Taxonomy" id="28182"/>
    <lineage>
        <taxon>Bacteria</taxon>
        <taxon>Pseudomonadati</taxon>
        <taxon>Spirochaetota</taxon>
        <taxon>Spirochaetia</taxon>
        <taxon>Leptospirales</taxon>
        <taxon>Leptospiraceae</taxon>
        <taxon>Leptospira</taxon>
    </lineage>
</organism>
<gene>
    <name evidence="1" type="ORF">MAL03_05010</name>
</gene>
<dbReference type="AlphaFoldDB" id="A0AAE9GGG8"/>
<proteinExistence type="predicted"/>
<name>A0AAE9GGG8_9LEPT</name>
<sequence>MGTITMQVLQLVLKMWELLQIIFFYAGYSLDIFKKSKIVSVKTVPPSDPF</sequence>
<evidence type="ECO:0000313" key="1">
    <source>
        <dbReference type="EMBL" id="UOG57507.1"/>
    </source>
</evidence>
<reference evidence="1" key="1">
    <citation type="submission" date="2022-02" db="EMBL/GenBank/DDBJ databases">
        <title>The genetically variable rfb locus in Leptospira is a mobile cassette and a molecular signature of serovar identity.</title>
        <authorList>
            <person name="Nieves C."/>
            <person name="Vincent A.T."/>
            <person name="Zarantonelli L."/>
            <person name="Picardeau M."/>
            <person name="Veyrier F.J."/>
            <person name="Buschiazzo A."/>
        </authorList>
    </citation>
    <scope>NUCLEOTIDE SEQUENCE</scope>
    <source>
        <strain evidence="1">IP1512017</strain>
    </source>
</reference>
<accession>A0AAE9GGG8</accession>